<dbReference type="EMBL" id="RKLQ01000001">
    <property type="protein sequence ID" value="MBX0303144.1"/>
    <property type="molecule type" value="Genomic_DNA"/>
</dbReference>
<name>A0A8J7YHL0_9EURY</name>
<dbReference type="RefSeq" id="WP_220587362.1">
    <property type="nucleotide sequence ID" value="NZ_RKLQ01000001.1"/>
</dbReference>
<keyword evidence="4" id="KW-1185">Reference proteome</keyword>
<dbReference type="Pfam" id="PF24422">
    <property type="entry name" value="DUF7552"/>
    <property type="match status" value="1"/>
</dbReference>
<proteinExistence type="predicted"/>
<feature type="domain" description="DUF7551" evidence="1">
    <location>
        <begin position="95"/>
        <end position="271"/>
    </location>
</feature>
<dbReference type="Pfam" id="PF24420">
    <property type="entry name" value="DUF7551"/>
    <property type="match status" value="1"/>
</dbReference>
<gene>
    <name evidence="3" type="ORF">EGD98_05580</name>
</gene>
<evidence type="ECO:0000259" key="1">
    <source>
        <dbReference type="Pfam" id="PF24420"/>
    </source>
</evidence>
<protein>
    <submittedName>
        <fullName evidence="3">Uncharacterized protein</fullName>
    </submittedName>
</protein>
<dbReference type="InterPro" id="IPR055973">
    <property type="entry name" value="DUF7551"/>
</dbReference>
<dbReference type="AlphaFoldDB" id="A0A8J7YHL0"/>
<dbReference type="Proteomes" id="UP000783863">
    <property type="component" value="Unassembled WGS sequence"/>
</dbReference>
<evidence type="ECO:0000313" key="4">
    <source>
        <dbReference type="Proteomes" id="UP000783863"/>
    </source>
</evidence>
<accession>A0A8J7YHL0</accession>
<comment type="caution">
    <text evidence="3">The sequence shown here is derived from an EMBL/GenBank/DDBJ whole genome shotgun (WGS) entry which is preliminary data.</text>
</comment>
<organism evidence="3 4">
    <name type="scientific">Haloarcula salinisoli</name>
    <dbReference type="NCBI Taxonomy" id="2487746"/>
    <lineage>
        <taxon>Archaea</taxon>
        <taxon>Methanobacteriati</taxon>
        <taxon>Methanobacteriota</taxon>
        <taxon>Stenosarchaea group</taxon>
        <taxon>Halobacteria</taxon>
        <taxon>Halobacteriales</taxon>
        <taxon>Haloarculaceae</taxon>
        <taxon>Haloarcula</taxon>
    </lineage>
</organism>
<evidence type="ECO:0000259" key="2">
    <source>
        <dbReference type="Pfam" id="PF24422"/>
    </source>
</evidence>
<reference evidence="3" key="1">
    <citation type="submission" date="2021-06" db="EMBL/GenBank/DDBJ databases">
        <title>Halomicroarcula sp. F24A a new haloarchaeum isolated from saline soil.</title>
        <authorList>
            <person name="Duran-Viseras A."/>
            <person name="Sanchez-Porro C."/>
            <person name="Ventosa A."/>
        </authorList>
    </citation>
    <scope>NUCLEOTIDE SEQUENCE</scope>
    <source>
        <strain evidence="3">F24A</strain>
    </source>
</reference>
<evidence type="ECO:0000313" key="3">
    <source>
        <dbReference type="EMBL" id="MBX0303144.1"/>
    </source>
</evidence>
<feature type="domain" description="DUF7552" evidence="2">
    <location>
        <begin position="6"/>
        <end position="79"/>
    </location>
</feature>
<dbReference type="InterPro" id="IPR055974">
    <property type="entry name" value="DUF7552"/>
</dbReference>
<sequence>MVGPGLSDIRARLDDLSVAVGPYRVVSAKTGDGPFPVTGLQFPDRGTAAEGATVASAYRRAFRRYDPRVTVHDLLVTEATTLGATTPRPPRTVPEYCHAVAGALFETLSDRHGPVERTVMDAYLEAAERTSDRDRLCLTMLERAAEALDTRLSTSEQASALLATAGRLPPRSVDDEPLADALQTLQTTGLLAEYALESTPCGPGRRAQRVRLDGYRPSLSADRCPVLPVVVELLRRTAVAPRITDATRTASGWTFLVTTTGDAPAAGLSVTESTI</sequence>